<dbReference type="SMART" id="SM00388">
    <property type="entry name" value="HisKA"/>
    <property type="match status" value="1"/>
</dbReference>
<dbReference type="InterPro" id="IPR000014">
    <property type="entry name" value="PAS"/>
</dbReference>
<evidence type="ECO:0000256" key="3">
    <source>
        <dbReference type="ARBA" id="ARBA00022553"/>
    </source>
</evidence>
<organism evidence="12 13">
    <name type="scientific">Sporosarcina ureae</name>
    <dbReference type="NCBI Taxonomy" id="1571"/>
    <lineage>
        <taxon>Bacteria</taxon>
        <taxon>Bacillati</taxon>
        <taxon>Bacillota</taxon>
        <taxon>Bacilli</taxon>
        <taxon>Bacillales</taxon>
        <taxon>Caryophanaceae</taxon>
        <taxon>Sporosarcina</taxon>
    </lineage>
</organism>
<dbReference type="InterPro" id="IPR035965">
    <property type="entry name" value="PAS-like_dom_sf"/>
</dbReference>
<dbReference type="Proteomes" id="UP000192486">
    <property type="component" value="Chromosome"/>
</dbReference>
<keyword evidence="13" id="KW-1185">Reference proteome</keyword>
<keyword evidence="3" id="KW-0597">Phosphoprotein</keyword>
<name>A0ABM6JYS3_SPOUR</name>
<keyword evidence="6" id="KW-0418">Kinase</keyword>
<dbReference type="InterPro" id="IPR013656">
    <property type="entry name" value="PAS_4"/>
</dbReference>
<dbReference type="SUPFAM" id="SSF55874">
    <property type="entry name" value="ATPase domain of HSP90 chaperone/DNA topoisomerase II/histidine kinase"/>
    <property type="match status" value="1"/>
</dbReference>
<dbReference type="PROSITE" id="PS50113">
    <property type="entry name" value="PAC"/>
    <property type="match status" value="1"/>
</dbReference>
<evidence type="ECO:0000256" key="8">
    <source>
        <dbReference type="ARBA" id="ARBA00023012"/>
    </source>
</evidence>
<keyword evidence="4" id="KW-0808">Transferase</keyword>
<dbReference type="SUPFAM" id="SSF47384">
    <property type="entry name" value="Homodimeric domain of signal transducing histidine kinase"/>
    <property type="match status" value="1"/>
</dbReference>
<dbReference type="NCBIfam" id="TIGR00229">
    <property type="entry name" value="sensory_box"/>
    <property type="match status" value="1"/>
</dbReference>
<dbReference type="PROSITE" id="PS50109">
    <property type="entry name" value="HIS_KIN"/>
    <property type="match status" value="1"/>
</dbReference>
<feature type="domain" description="Histidine kinase" evidence="9">
    <location>
        <begin position="148"/>
        <end position="353"/>
    </location>
</feature>
<dbReference type="InterPro" id="IPR003594">
    <property type="entry name" value="HATPase_dom"/>
</dbReference>
<evidence type="ECO:0000256" key="7">
    <source>
        <dbReference type="ARBA" id="ARBA00022840"/>
    </source>
</evidence>
<accession>A0ABM6JYS3</accession>
<dbReference type="Pfam" id="PF02518">
    <property type="entry name" value="HATPase_c"/>
    <property type="match status" value="1"/>
</dbReference>
<dbReference type="Gene3D" id="3.30.565.10">
    <property type="entry name" value="Histidine kinase-like ATPase, C-terminal domain"/>
    <property type="match status" value="1"/>
</dbReference>
<evidence type="ECO:0000256" key="4">
    <source>
        <dbReference type="ARBA" id="ARBA00022679"/>
    </source>
</evidence>
<dbReference type="Pfam" id="PF00512">
    <property type="entry name" value="HisKA"/>
    <property type="match status" value="1"/>
</dbReference>
<comment type="catalytic activity">
    <reaction evidence="1">
        <text>ATP + protein L-histidine = ADP + protein N-phospho-L-histidine.</text>
        <dbReference type="EC" id="2.7.13.3"/>
    </reaction>
</comment>
<dbReference type="PROSITE" id="PS50112">
    <property type="entry name" value="PAS"/>
    <property type="match status" value="1"/>
</dbReference>
<dbReference type="SUPFAM" id="SSF55785">
    <property type="entry name" value="PYP-like sensor domain (PAS domain)"/>
    <property type="match status" value="1"/>
</dbReference>
<evidence type="ECO:0000313" key="13">
    <source>
        <dbReference type="Proteomes" id="UP000192486"/>
    </source>
</evidence>
<dbReference type="EC" id="2.7.13.3" evidence="2"/>
<dbReference type="Gene3D" id="1.10.287.130">
    <property type="match status" value="1"/>
</dbReference>
<proteinExistence type="predicted"/>
<feature type="domain" description="PAS" evidence="10">
    <location>
        <begin position="11"/>
        <end position="52"/>
    </location>
</feature>
<evidence type="ECO:0000259" key="9">
    <source>
        <dbReference type="PROSITE" id="PS50109"/>
    </source>
</evidence>
<keyword evidence="8" id="KW-0902">Two-component regulatory system</keyword>
<evidence type="ECO:0000256" key="5">
    <source>
        <dbReference type="ARBA" id="ARBA00022741"/>
    </source>
</evidence>
<dbReference type="SMART" id="SM00091">
    <property type="entry name" value="PAS"/>
    <property type="match status" value="1"/>
</dbReference>
<evidence type="ECO:0000256" key="1">
    <source>
        <dbReference type="ARBA" id="ARBA00000085"/>
    </source>
</evidence>
<dbReference type="EMBL" id="CP015108">
    <property type="protein sequence ID" value="ARF15166.1"/>
    <property type="molecule type" value="Genomic_DNA"/>
</dbReference>
<keyword evidence="7" id="KW-0067">ATP-binding</keyword>
<protein>
    <recommendedName>
        <fullName evidence="2">histidine kinase</fullName>
        <ecNumber evidence="2">2.7.13.3</ecNumber>
    </recommendedName>
</protein>
<dbReference type="InterPro" id="IPR036097">
    <property type="entry name" value="HisK_dim/P_sf"/>
</dbReference>
<dbReference type="Gene3D" id="3.30.450.20">
    <property type="entry name" value="PAS domain"/>
    <property type="match status" value="1"/>
</dbReference>
<dbReference type="InterPro" id="IPR005467">
    <property type="entry name" value="His_kinase_dom"/>
</dbReference>
<gene>
    <name evidence="12" type="ORF">SporoS204_14015</name>
</gene>
<dbReference type="InterPro" id="IPR000700">
    <property type="entry name" value="PAS-assoc_C"/>
</dbReference>
<evidence type="ECO:0000313" key="12">
    <source>
        <dbReference type="EMBL" id="ARF15166.1"/>
    </source>
</evidence>
<dbReference type="InterPro" id="IPR036890">
    <property type="entry name" value="HATPase_C_sf"/>
</dbReference>
<dbReference type="CDD" id="cd00082">
    <property type="entry name" value="HisKA"/>
    <property type="match status" value="1"/>
</dbReference>
<feature type="domain" description="PAC" evidence="11">
    <location>
        <begin position="83"/>
        <end position="135"/>
    </location>
</feature>
<evidence type="ECO:0000256" key="2">
    <source>
        <dbReference type="ARBA" id="ARBA00012438"/>
    </source>
</evidence>
<dbReference type="Pfam" id="PF08448">
    <property type="entry name" value="PAS_4"/>
    <property type="match status" value="1"/>
</dbReference>
<sequence length="357" mass="40621">MSKEFIPTVRYLNYLDLSFEQSQDAISVFDLDDNIITCNRAFEQLYGWTLEECSEKPISFYPETEYEKVHARCELLYKGQSLANERVTEMRKDGTLFQAEISMTPIFNEFNEVVAISHIARDITSRLQMEQKTLEFERLQTMSMIAAKVAHEVRNPMTAITGFIQLMNQDPANPYSYFTEIMGKEISRVNQIVTDFLALAKPTLQDTAPVSILEVIEEMLIEFDEQFNECAISCQLNAEELELFIIGDKSSLHQVFYNILSNCCDAIEHTGNIIISLTNQEGTLHICIEDDGCGMDQLTLASIDQPFFSTKENGTGLGMFITKKIIVDHKGTLLVESQQSAWTKVWISLPLANETLH</sequence>
<dbReference type="PANTHER" id="PTHR43065">
    <property type="entry name" value="SENSOR HISTIDINE KINASE"/>
    <property type="match status" value="1"/>
</dbReference>
<evidence type="ECO:0000259" key="11">
    <source>
        <dbReference type="PROSITE" id="PS50113"/>
    </source>
</evidence>
<dbReference type="InterPro" id="IPR003661">
    <property type="entry name" value="HisK_dim/P_dom"/>
</dbReference>
<dbReference type="SMART" id="SM00387">
    <property type="entry name" value="HATPase_c"/>
    <property type="match status" value="1"/>
</dbReference>
<keyword evidence="5" id="KW-0547">Nucleotide-binding</keyword>
<dbReference type="PANTHER" id="PTHR43065:SF10">
    <property type="entry name" value="PEROXIDE STRESS-ACTIVATED HISTIDINE KINASE MAK3"/>
    <property type="match status" value="1"/>
</dbReference>
<dbReference type="RefSeq" id="WP_051210415.1">
    <property type="nucleotide sequence ID" value="NZ_CP015108.1"/>
</dbReference>
<dbReference type="InterPro" id="IPR004358">
    <property type="entry name" value="Sig_transdc_His_kin-like_C"/>
</dbReference>
<dbReference type="PRINTS" id="PR00344">
    <property type="entry name" value="BCTRLSENSOR"/>
</dbReference>
<evidence type="ECO:0000256" key="6">
    <source>
        <dbReference type="ARBA" id="ARBA00022777"/>
    </source>
</evidence>
<evidence type="ECO:0000259" key="10">
    <source>
        <dbReference type="PROSITE" id="PS50112"/>
    </source>
</evidence>
<reference evidence="12 13" key="1">
    <citation type="submission" date="2016-04" db="EMBL/GenBank/DDBJ databases">
        <title>Comparative Genomics and Epigenetics of Sporosarcina ureae.</title>
        <authorList>
            <person name="Oliver A.S."/>
            <person name="Cooper K.K."/>
        </authorList>
    </citation>
    <scope>NUCLEOTIDE SEQUENCE [LARGE SCALE GENOMIC DNA]</scope>
    <source>
        <strain evidence="12 13">S204</strain>
    </source>
</reference>
<dbReference type="CDD" id="cd00130">
    <property type="entry name" value="PAS"/>
    <property type="match status" value="1"/>
</dbReference>